<dbReference type="SUPFAM" id="SSF69318">
    <property type="entry name" value="Integrin alpha N-terminal domain"/>
    <property type="match status" value="1"/>
</dbReference>
<accession>Q9YCP5</accession>
<evidence type="ECO:0000256" key="4">
    <source>
        <dbReference type="ARBA" id="ARBA00022825"/>
    </source>
</evidence>
<evidence type="ECO:0000256" key="1">
    <source>
        <dbReference type="ARBA" id="ARBA00011073"/>
    </source>
</evidence>
<evidence type="ECO:0000313" key="6">
    <source>
        <dbReference type="EMBL" id="BAA80202.2"/>
    </source>
</evidence>
<evidence type="ECO:0000259" key="5">
    <source>
        <dbReference type="Pfam" id="PF00082"/>
    </source>
</evidence>
<dbReference type="InterPro" id="IPR000209">
    <property type="entry name" value="Peptidase_S8/S53_dom"/>
</dbReference>
<dbReference type="Proteomes" id="UP000002518">
    <property type="component" value="Chromosome"/>
</dbReference>
<dbReference type="Pfam" id="PF00082">
    <property type="entry name" value="Peptidase_S8"/>
    <property type="match status" value="1"/>
</dbReference>
<dbReference type="Gene3D" id="3.40.50.200">
    <property type="entry name" value="Peptidase S8/S53 domain"/>
    <property type="match status" value="2"/>
</dbReference>
<dbReference type="InterPro" id="IPR023828">
    <property type="entry name" value="Peptidase_S8_Ser-AS"/>
</dbReference>
<dbReference type="PATRIC" id="fig|272557.25.peg.838"/>
<dbReference type="GO" id="GO:0006508">
    <property type="term" value="P:proteolysis"/>
    <property type="evidence" value="ECO:0007669"/>
    <property type="project" value="UniProtKB-KW"/>
</dbReference>
<dbReference type="STRING" id="272557.APE_1213.1"/>
<dbReference type="KEGG" id="ape:APE_1213.1"/>
<dbReference type="PANTHER" id="PTHR43399:SF4">
    <property type="entry name" value="CELL WALL-ASSOCIATED PROTEASE"/>
    <property type="match status" value="1"/>
</dbReference>
<keyword evidence="4" id="KW-0720">Serine protease</keyword>
<dbReference type="PIR" id="D72593">
    <property type="entry name" value="D72593"/>
</dbReference>
<evidence type="ECO:0000313" key="7">
    <source>
        <dbReference type="Proteomes" id="UP000002518"/>
    </source>
</evidence>
<name>Q9YCP5_AERPE</name>
<dbReference type="eggNOG" id="arCOG00704">
    <property type="taxonomic scope" value="Archaea"/>
</dbReference>
<feature type="domain" description="Peptidase S8/S53" evidence="5">
    <location>
        <begin position="471"/>
        <end position="748"/>
    </location>
</feature>
<keyword evidence="3" id="KW-0378">Hydrolase</keyword>
<dbReference type="InterPro" id="IPR036852">
    <property type="entry name" value="Peptidase_S8/S53_dom_sf"/>
</dbReference>
<dbReference type="PROSITE" id="PS51892">
    <property type="entry name" value="SUBTILASE"/>
    <property type="match status" value="1"/>
</dbReference>
<dbReference type="GO" id="GO:0004252">
    <property type="term" value="F:serine-type endopeptidase activity"/>
    <property type="evidence" value="ECO:0007669"/>
    <property type="project" value="InterPro"/>
</dbReference>
<gene>
    <name evidence="6" type="ordered locus">APE_1213.1</name>
</gene>
<dbReference type="InterPro" id="IPR051048">
    <property type="entry name" value="Peptidase_S8/S53_subtilisin"/>
</dbReference>
<dbReference type="PANTHER" id="PTHR43399">
    <property type="entry name" value="SUBTILISIN-RELATED"/>
    <property type="match status" value="1"/>
</dbReference>
<reference evidence="6 7" key="1">
    <citation type="journal article" date="1999" name="DNA Res.">
        <title>Complete genome sequence of an aerobic hyper-thermophilic crenarchaeon, Aeropyrum pernix K1.</title>
        <authorList>
            <person name="Kawarabayasi Y."/>
            <person name="Hino Y."/>
            <person name="Horikawa H."/>
            <person name="Yamazaki S."/>
            <person name="Haikawa Y."/>
            <person name="Jin-no K."/>
            <person name="Takahashi M."/>
            <person name="Sekine M."/>
            <person name="Baba S."/>
            <person name="Ankai A."/>
            <person name="Kosugi H."/>
            <person name="Hosoyama A."/>
            <person name="Fukui S."/>
            <person name="Nagai Y."/>
            <person name="Nishijima K."/>
            <person name="Nakazawa H."/>
            <person name="Takamiya M."/>
            <person name="Masuda S."/>
            <person name="Funahashi T."/>
            <person name="Tanaka T."/>
            <person name="Kudoh Y."/>
            <person name="Yamazaki J."/>
            <person name="Kushida N."/>
            <person name="Oguchi A."/>
            <person name="Aoki K."/>
            <person name="Kubota K."/>
            <person name="Nakamura Y."/>
            <person name="Nomura N."/>
            <person name="Sako Y."/>
            <person name="Kikuchi H."/>
        </authorList>
    </citation>
    <scope>NUCLEOTIDE SEQUENCE [LARGE SCALE GENOMIC DNA]</scope>
    <source>
        <strain evidence="7">ATCC 700893 / DSM 11879 / JCM 9820 / NBRC 100138 / K1</strain>
    </source>
</reference>
<sequence>MRLPYFAPAMLVFLILLQGFPGALASGYSLSGGEDLGGYGGYPAPLAMLVDSLGEEGLGLGDLEALGVAVPVVVYLEPWADAGALLEEYGGLVWLYRGPLVSLVGGALGVEDLLSLAGEPGVSLVVPAGPLRPVAKAEELPPDVPRRALGAVASASTEGGVVYDRPLRLTGALEAWEMGYRGEGVVIGVIDTGVDFSGPGLGEDKIAFSPEGLPLIVDYGMVFLAAPLYVEVDPDSGSGAVDFQGLYTVEAGPAGVGLLVKRSGGFASIAYLSPEGGYSSGYVEYSLEPPVLPQEVVDAALQGGAPPRYGLAVSENMAYTLDGGLLWYRMTVPGLVADADADGLYDTIYLDASTAVYHLASAARQAGLTLYPAPSAADYSFEGEKPVTPASPLAGYDARGDGDIDLPVGALAGYTVDLSGAALGMATGILGEMAAGLPEGGATLLPTEDLPAGYLLPGMDFWRGSYAVFHTDDDGHGTKAASTAAGREFIFRAETGLGLEVRMLVSGTAPEARLAASSFYIYEQAMLTLTGHVMVDAGTGEPLWIPPWMGGVDPWDRLDPRLNGGGVKAEWAWTGTPLVDLTTNSWGISSLQYYADKPLGLEEVSLFIDSITLETGVPHFIAAGNGGPGLGTVTAPATARLAVAVAAATDMAYLSLIQPGYLPLLAGLGGYGDPAYFSARGPSHAGAPKPGLAAIGGFAYTTGRSLDHYTGGRLDPRAAPLLFGGTSMATPMAAGAAALAIQALKESLGVERLGLEEWLRVYTALSMTAQWRGLPWGEMGNGIVDAAGAIRLLTGVDQGVLIYSATILEEAAGQAGVAAPGYGIPALLVWAGSGVETPVDIVLEGEGPVALKAVEPRLEVTVRSSVEIDLSSPVGESGYYTMYNAASIDPSMLPQGPVEVSLTLPYEVFDRQGRERTSTWWEGYVYGVLALLYWADLDGDGLGDDGEFYILSIDKKSSNVFRVFLSNAQEALAGAREALGWSEGVREEVVLRLALAGLSWAGGTTRATVEIAAISWVESSALSLPATVEVEGEAVVEAVVNPPEPGVYTGFIVASTGVGEYRMPYTILSPYRPSHTGVHVPQGLGPDEYYEEAWVRGAFDYSWWYEDGDWRIVPLELPGPGLAVARLHWPVEDGREAYATNIDAYLYLNRPSITVSEAGEVVVGVEEMALASREASAANRFFDPTLTGFWDQPGSGPGETVLAAYNHAPGRVLLVYRSVQYSGETARQPVVITLYHTPVSTRGTLATGETTLASVSMASLYRLGNHVSTPLGAGVEAYHREGGWALPPPGASASVEAYQEALGGHVLHLSIAVALPEEPVPESVLVSIDLGLSIPRMSSGLTVTGEAERVESETIYITLPTG</sequence>
<proteinExistence type="inferred from homology"/>
<dbReference type="SUPFAM" id="SSF52743">
    <property type="entry name" value="Subtilisin-like"/>
    <property type="match status" value="1"/>
</dbReference>
<dbReference type="EMBL" id="BA000002">
    <property type="protein sequence ID" value="BAA80202.2"/>
    <property type="molecule type" value="Genomic_DNA"/>
</dbReference>
<comment type="similarity">
    <text evidence="1">Belongs to the peptidase S8 family.</text>
</comment>
<evidence type="ECO:0000256" key="3">
    <source>
        <dbReference type="ARBA" id="ARBA00022801"/>
    </source>
</evidence>
<dbReference type="PRINTS" id="PR00723">
    <property type="entry name" value="SUBTILISIN"/>
</dbReference>
<organism evidence="6 7">
    <name type="scientific">Aeropyrum pernix (strain ATCC 700893 / DSM 11879 / JCM 9820 / NBRC 100138 / K1)</name>
    <dbReference type="NCBI Taxonomy" id="272557"/>
    <lineage>
        <taxon>Archaea</taxon>
        <taxon>Thermoproteota</taxon>
        <taxon>Thermoprotei</taxon>
        <taxon>Desulfurococcales</taxon>
        <taxon>Desulfurococcaceae</taxon>
        <taxon>Aeropyrum</taxon>
    </lineage>
</organism>
<dbReference type="EnsemblBacteria" id="BAA80202">
    <property type="protein sequence ID" value="BAA80202"/>
    <property type="gene ID" value="APE_1213.1"/>
</dbReference>
<dbReference type="InterPro" id="IPR028994">
    <property type="entry name" value="Integrin_alpha_N"/>
</dbReference>
<protein>
    <submittedName>
        <fullName evidence="6">Surface layer-associated protease</fullName>
    </submittedName>
</protein>
<keyword evidence="2 6" id="KW-0645">Protease</keyword>
<keyword evidence="7" id="KW-1185">Reference proteome</keyword>
<dbReference type="InterPro" id="IPR015500">
    <property type="entry name" value="Peptidase_S8_subtilisin-rel"/>
</dbReference>
<dbReference type="PROSITE" id="PS00138">
    <property type="entry name" value="SUBTILASE_SER"/>
    <property type="match status" value="1"/>
</dbReference>
<evidence type="ECO:0000256" key="2">
    <source>
        <dbReference type="ARBA" id="ARBA00022670"/>
    </source>
</evidence>